<accession>A0A0P1PAG0</accession>
<sequence length="168" mass="19271">MENISGLLYKEEQNFPAWFYLLFFLWIPFIVIVFVINPELFKESDFMLAILLAVLFEFLIIALMGKLTILVRWNEMVVRIGFFGLRMLKIRKNEIKDVKVVEGKLWKMYGGWGIKGTWGTVAFIYSGGGGVEIELINSKQGLLKVKLSKAVISSKNPWRLAEAIMSIS</sequence>
<accession>A0A0P1MFX7</accession>
<dbReference type="Proteomes" id="UP000182011">
    <property type="component" value="Unassembled WGS sequence"/>
</dbReference>
<dbReference type="STRING" id="1633631.GCA_001442925_00514"/>
<dbReference type="RefSeq" id="WP_075432815.1">
    <property type="nucleotide sequence ID" value="NZ_CZVL01000008.1"/>
</dbReference>
<name>A0A0P1PAG0_9BACT</name>
<accession>A0A0S4MX99</accession>
<accession>A0A0P1P3L9</accession>
<feature type="transmembrane region" description="Helical" evidence="1">
    <location>
        <begin position="17"/>
        <end position="36"/>
    </location>
</feature>
<dbReference type="EMBL" id="FAOP01000003">
    <property type="protein sequence ID" value="CUU02449.1"/>
    <property type="molecule type" value="Genomic_DNA"/>
</dbReference>
<accession>A0A0P1LMQ2</accession>
<organism evidence="2 3">
    <name type="scientific">Candidatus Kryptonium thompsonii</name>
    <dbReference type="NCBI Taxonomy" id="1633631"/>
    <lineage>
        <taxon>Bacteria</taxon>
        <taxon>Pseudomonadati</taxon>
        <taxon>Candidatus Kryptoniota</taxon>
        <taxon>Candidatus Kryptonium</taxon>
    </lineage>
</organism>
<reference evidence="2 3" key="1">
    <citation type="submission" date="2015-11" db="EMBL/GenBank/DDBJ databases">
        <authorList>
            <person name="Zhang Y."/>
            <person name="Guo Z."/>
        </authorList>
    </citation>
    <scope>NUCLEOTIDE SEQUENCE [LARGE SCALE GENOMIC DNA]</scope>
    <source>
        <strain evidence="2">JGI-4</strain>
    </source>
</reference>
<protein>
    <submittedName>
        <fullName evidence="2">Uncharacterized protein</fullName>
    </submittedName>
</protein>
<keyword evidence="1" id="KW-0812">Transmembrane</keyword>
<keyword evidence="1" id="KW-0472">Membrane</keyword>
<dbReference type="OrthoDB" id="9813746at2"/>
<evidence type="ECO:0000313" key="2">
    <source>
        <dbReference type="EMBL" id="CUU02449.1"/>
    </source>
</evidence>
<feature type="transmembrane region" description="Helical" evidence="1">
    <location>
        <begin position="48"/>
        <end position="65"/>
    </location>
</feature>
<evidence type="ECO:0000313" key="3">
    <source>
        <dbReference type="Proteomes" id="UP000182011"/>
    </source>
</evidence>
<gene>
    <name evidence="2" type="ORF">JGI4_00514</name>
</gene>
<dbReference type="AlphaFoldDB" id="A0A0P1PAG0"/>
<accession>A0A0P1MDX1</accession>
<accession>A0A0P1LH35</accession>
<keyword evidence="1" id="KW-1133">Transmembrane helix</keyword>
<evidence type="ECO:0000256" key="1">
    <source>
        <dbReference type="SAM" id="Phobius"/>
    </source>
</evidence>
<proteinExistence type="predicted"/>